<accession>A0ABT6M598</accession>
<dbReference type="RefSeq" id="WP_280883393.1">
    <property type="nucleotide sequence ID" value="NZ_JARXVH010000044.1"/>
</dbReference>
<sequence length="174" mass="19200">MNDALSDLRAVEPDAALEERATGGRSSAGVPGFSLMAGGVRLRLDLWEGARTSEPVPDDTMVIAGCVMITNPSYGTELNSANVVYEQVGDRLEWQIYKFRSGMVRPEKYAYGPYGRTHGLAYGDFFDPQQRYFMLHSALHVWSKTTESLTAETLLGLFKEAVDLRAPDSSTGPW</sequence>
<proteinExistence type="predicted"/>
<evidence type="ECO:0000313" key="1">
    <source>
        <dbReference type="EMBL" id="MDH6222809.1"/>
    </source>
</evidence>
<evidence type="ECO:0000313" key="2">
    <source>
        <dbReference type="Proteomes" id="UP001160499"/>
    </source>
</evidence>
<name>A0ABT6M598_9ACTN</name>
<gene>
    <name evidence="1" type="ORF">M2283_010161</name>
</gene>
<organism evidence="1 2">
    <name type="scientific">Streptomyces pseudovenezuelae</name>
    <dbReference type="NCBI Taxonomy" id="67350"/>
    <lineage>
        <taxon>Bacteria</taxon>
        <taxon>Bacillati</taxon>
        <taxon>Actinomycetota</taxon>
        <taxon>Actinomycetes</taxon>
        <taxon>Kitasatosporales</taxon>
        <taxon>Streptomycetaceae</taxon>
        <taxon>Streptomyces</taxon>
        <taxon>Streptomyces aurantiacus group</taxon>
    </lineage>
</organism>
<keyword evidence="2" id="KW-1185">Reference proteome</keyword>
<dbReference type="EMBL" id="JARXVH010000044">
    <property type="protein sequence ID" value="MDH6222809.1"/>
    <property type="molecule type" value="Genomic_DNA"/>
</dbReference>
<protein>
    <submittedName>
        <fullName evidence="1">Uncharacterized protein</fullName>
    </submittedName>
</protein>
<reference evidence="1 2" key="1">
    <citation type="submission" date="2023-04" db="EMBL/GenBank/DDBJ databases">
        <title>Forest soil microbial communities from Buena Vista Peninsula, Colon Province, Panama.</title>
        <authorList>
            <person name="Bouskill N."/>
        </authorList>
    </citation>
    <scope>NUCLEOTIDE SEQUENCE [LARGE SCALE GENOMIC DNA]</scope>
    <source>
        <strain evidence="1 2">GGS1</strain>
    </source>
</reference>
<dbReference type="Proteomes" id="UP001160499">
    <property type="component" value="Unassembled WGS sequence"/>
</dbReference>
<comment type="caution">
    <text evidence="1">The sequence shown here is derived from an EMBL/GenBank/DDBJ whole genome shotgun (WGS) entry which is preliminary data.</text>
</comment>